<name>A0A1J5RWY4_9ZZZZ</name>
<evidence type="ECO:0000313" key="1">
    <source>
        <dbReference type="EMBL" id="OIR00338.1"/>
    </source>
</evidence>
<sequence>MDVIYFSLGTEWATEEPPLAPCAHCHPSPLERAETALWQQLAPFRLVEYAYIDNDLLPVERAFFGFPGGLICEADDDVPATWVAGLAAAAVQAPPPQPVFLYLKSGAPVTPLLACEYGRMLSGHVEQPLTGYCPTPGGGWTRWRFTPEGGGCEEGAATPGEQARLLSWADLCAAIDGPETPGGERGRWARFRFGFDNRLLEFADAGRRDDFLGWSRAATDALFRSTSLSLPDLVQPANAVDLRRPGRATVPLPAPGDWSEGDAWNFTGDADGKVGAEAYWAHVRTVLARSCGARLPWSRGVRSAQARRRGEAEPR</sequence>
<comment type="caution">
    <text evidence="1">The sequence shown here is derived from an EMBL/GenBank/DDBJ whole genome shotgun (WGS) entry which is preliminary data.</text>
</comment>
<protein>
    <submittedName>
        <fullName evidence="1">Uncharacterized protein</fullName>
    </submittedName>
</protein>
<proteinExistence type="predicted"/>
<dbReference type="EMBL" id="MLJW01000096">
    <property type="protein sequence ID" value="OIR00338.1"/>
    <property type="molecule type" value="Genomic_DNA"/>
</dbReference>
<organism evidence="1">
    <name type="scientific">mine drainage metagenome</name>
    <dbReference type="NCBI Taxonomy" id="410659"/>
    <lineage>
        <taxon>unclassified sequences</taxon>
        <taxon>metagenomes</taxon>
        <taxon>ecological metagenomes</taxon>
    </lineage>
</organism>
<accession>A0A1J5RWY4</accession>
<dbReference type="AlphaFoldDB" id="A0A1J5RWY4"/>
<gene>
    <name evidence="1" type="ORF">GALL_175910</name>
</gene>
<reference evidence="1" key="1">
    <citation type="submission" date="2016-10" db="EMBL/GenBank/DDBJ databases">
        <title>Sequence of Gallionella enrichment culture.</title>
        <authorList>
            <person name="Poehlein A."/>
            <person name="Muehling M."/>
            <person name="Daniel R."/>
        </authorList>
    </citation>
    <scope>NUCLEOTIDE SEQUENCE</scope>
</reference>